<organism evidence="1">
    <name type="scientific">virus sp. ctQ5V6</name>
    <dbReference type="NCBI Taxonomy" id="2825815"/>
    <lineage>
        <taxon>Viruses</taxon>
    </lineage>
</organism>
<sequence>MLRWHRRCSRSYLWNYRDRRIASDSVLKQNASYQL</sequence>
<reference evidence="1" key="1">
    <citation type="journal article" date="2021" name="Proc. Natl. Acad. Sci. U.S.A.">
        <title>A Catalog of Tens of Thousands of Viruses from Human Metagenomes Reveals Hidden Associations with Chronic Diseases.</title>
        <authorList>
            <person name="Tisza M.J."/>
            <person name="Buck C.B."/>
        </authorList>
    </citation>
    <scope>NUCLEOTIDE SEQUENCE</scope>
    <source>
        <strain evidence="1">CtQ5V6</strain>
    </source>
</reference>
<accession>A0A8S5RQJ8</accession>
<protein>
    <submittedName>
        <fullName evidence="1">Uncharacterized protein</fullName>
    </submittedName>
</protein>
<proteinExistence type="predicted"/>
<evidence type="ECO:0000313" key="1">
    <source>
        <dbReference type="EMBL" id="DAE33434.1"/>
    </source>
</evidence>
<dbReference type="EMBL" id="BK059134">
    <property type="protein sequence ID" value="DAE33434.1"/>
    <property type="molecule type" value="Genomic_DNA"/>
</dbReference>
<name>A0A8S5RQJ8_9VIRU</name>